<accession>A0A392SC26</accession>
<keyword evidence="2" id="KW-1185">Reference proteome</keyword>
<organism evidence="1 2">
    <name type="scientific">Trifolium medium</name>
    <dbReference type="NCBI Taxonomy" id="97028"/>
    <lineage>
        <taxon>Eukaryota</taxon>
        <taxon>Viridiplantae</taxon>
        <taxon>Streptophyta</taxon>
        <taxon>Embryophyta</taxon>
        <taxon>Tracheophyta</taxon>
        <taxon>Spermatophyta</taxon>
        <taxon>Magnoliopsida</taxon>
        <taxon>eudicotyledons</taxon>
        <taxon>Gunneridae</taxon>
        <taxon>Pentapetalae</taxon>
        <taxon>rosids</taxon>
        <taxon>fabids</taxon>
        <taxon>Fabales</taxon>
        <taxon>Fabaceae</taxon>
        <taxon>Papilionoideae</taxon>
        <taxon>50 kb inversion clade</taxon>
        <taxon>NPAAA clade</taxon>
        <taxon>Hologalegina</taxon>
        <taxon>IRL clade</taxon>
        <taxon>Trifolieae</taxon>
        <taxon>Trifolium</taxon>
    </lineage>
</organism>
<sequence>VELLVRFVHVEVEVDFVVLVVVHVVQVEVELEVVHERKFAQTKGDDSQLCNVFSTTLV</sequence>
<dbReference type="EMBL" id="LXQA010351331">
    <property type="protein sequence ID" value="MCI45987.1"/>
    <property type="molecule type" value="Genomic_DNA"/>
</dbReference>
<comment type="caution">
    <text evidence="1">The sequence shown here is derived from an EMBL/GenBank/DDBJ whole genome shotgun (WGS) entry which is preliminary data.</text>
</comment>
<reference evidence="1 2" key="1">
    <citation type="journal article" date="2018" name="Front. Plant Sci.">
        <title>Red Clover (Trifolium pratense) and Zigzag Clover (T. medium) - A Picture of Genomic Similarities and Differences.</title>
        <authorList>
            <person name="Dluhosova J."/>
            <person name="Istvanek J."/>
            <person name="Nedelnik J."/>
            <person name="Repkova J."/>
        </authorList>
    </citation>
    <scope>NUCLEOTIDE SEQUENCE [LARGE SCALE GENOMIC DNA]</scope>
    <source>
        <strain evidence="2">cv. 10/8</strain>
        <tissue evidence="1">Leaf</tissue>
    </source>
</reference>
<evidence type="ECO:0000313" key="1">
    <source>
        <dbReference type="EMBL" id="MCI45987.1"/>
    </source>
</evidence>
<name>A0A392SC26_9FABA</name>
<dbReference type="Proteomes" id="UP000265520">
    <property type="component" value="Unassembled WGS sequence"/>
</dbReference>
<dbReference type="AlphaFoldDB" id="A0A392SC26"/>
<feature type="non-terminal residue" evidence="1">
    <location>
        <position position="1"/>
    </location>
</feature>
<protein>
    <submittedName>
        <fullName evidence="1">Uncharacterized protein</fullName>
    </submittedName>
</protein>
<proteinExistence type="predicted"/>
<evidence type="ECO:0000313" key="2">
    <source>
        <dbReference type="Proteomes" id="UP000265520"/>
    </source>
</evidence>